<dbReference type="Proteomes" id="UP001138802">
    <property type="component" value="Unassembled WGS sequence"/>
</dbReference>
<feature type="transmembrane region" description="Helical" evidence="8">
    <location>
        <begin position="138"/>
        <end position="156"/>
    </location>
</feature>
<feature type="transmembrane region" description="Helical" evidence="8">
    <location>
        <begin position="246"/>
        <end position="269"/>
    </location>
</feature>
<keyword evidence="6 8" id="KW-0472">Membrane</keyword>
<feature type="transmembrane region" description="Helical" evidence="8">
    <location>
        <begin position="410"/>
        <end position="434"/>
    </location>
</feature>
<evidence type="ECO:0000256" key="5">
    <source>
        <dbReference type="ARBA" id="ARBA00022989"/>
    </source>
</evidence>
<protein>
    <submittedName>
        <fullName evidence="10">Sodium:proton antiporter</fullName>
    </submittedName>
</protein>
<feature type="transmembrane region" description="Helical" evidence="8">
    <location>
        <begin position="304"/>
        <end position="322"/>
    </location>
</feature>
<evidence type="ECO:0000256" key="8">
    <source>
        <dbReference type="SAM" id="Phobius"/>
    </source>
</evidence>
<dbReference type="EMBL" id="NRSD01000023">
    <property type="protein sequence ID" value="MBK1646303.1"/>
    <property type="molecule type" value="Genomic_DNA"/>
</dbReference>
<dbReference type="InterPro" id="IPR050586">
    <property type="entry name" value="CPA3_Na-H_Antiporter_D"/>
</dbReference>
<keyword evidence="4 7" id="KW-0812">Transmembrane</keyword>
<feature type="transmembrane region" description="Helical" evidence="8">
    <location>
        <begin position="81"/>
        <end position="102"/>
    </location>
</feature>
<evidence type="ECO:0000256" key="7">
    <source>
        <dbReference type="RuleBase" id="RU000320"/>
    </source>
</evidence>
<evidence type="ECO:0000256" key="4">
    <source>
        <dbReference type="ARBA" id="ARBA00022692"/>
    </source>
</evidence>
<evidence type="ECO:0000256" key="2">
    <source>
        <dbReference type="ARBA" id="ARBA00005346"/>
    </source>
</evidence>
<comment type="caution">
    <text evidence="10">The sequence shown here is derived from an EMBL/GenBank/DDBJ whole genome shotgun (WGS) entry which is preliminary data.</text>
</comment>
<feature type="transmembrane region" description="Helical" evidence="8">
    <location>
        <begin position="208"/>
        <end position="234"/>
    </location>
</feature>
<feature type="transmembrane region" description="Helical" evidence="8">
    <location>
        <begin position="275"/>
        <end position="292"/>
    </location>
</feature>
<dbReference type="Pfam" id="PF00361">
    <property type="entry name" value="Proton_antipo_M"/>
    <property type="match status" value="1"/>
</dbReference>
<comment type="similarity">
    <text evidence="2">Belongs to the CPA3 antiporters (TC 2.A.63) subunit D family.</text>
</comment>
<keyword evidence="11" id="KW-1185">Reference proteome</keyword>
<evidence type="ECO:0000313" key="11">
    <source>
        <dbReference type="Proteomes" id="UP001138802"/>
    </source>
</evidence>
<gene>
    <name evidence="10" type="ORF">CKO25_16945</name>
</gene>
<feature type="transmembrane region" description="Helical" evidence="8">
    <location>
        <begin position="168"/>
        <end position="188"/>
    </location>
</feature>
<dbReference type="AlphaFoldDB" id="A0A9X0WKN2"/>
<feature type="transmembrane region" description="Helical" evidence="8">
    <location>
        <begin position="372"/>
        <end position="390"/>
    </location>
</feature>
<evidence type="ECO:0000313" key="10">
    <source>
        <dbReference type="EMBL" id="MBK1646303.1"/>
    </source>
</evidence>
<dbReference type="PANTHER" id="PTHR42703">
    <property type="entry name" value="NADH DEHYDROGENASE"/>
    <property type="match status" value="1"/>
</dbReference>
<reference evidence="10 11" key="1">
    <citation type="journal article" date="2020" name="Microorganisms">
        <title>Osmotic Adaptation and Compatible Solute Biosynthesis of Phototrophic Bacteria as Revealed from Genome Analyses.</title>
        <authorList>
            <person name="Imhoff J.F."/>
            <person name="Rahn T."/>
            <person name="Kunzel S."/>
            <person name="Keller A."/>
            <person name="Neulinger S.C."/>
        </authorList>
    </citation>
    <scope>NUCLEOTIDE SEQUENCE [LARGE SCALE GENOMIC DNA]</scope>
    <source>
        <strain evidence="10 11">DSM 21303</strain>
    </source>
</reference>
<evidence type="ECO:0000256" key="3">
    <source>
        <dbReference type="ARBA" id="ARBA00022475"/>
    </source>
</evidence>
<dbReference type="GO" id="GO:0005886">
    <property type="term" value="C:plasma membrane"/>
    <property type="evidence" value="ECO:0007669"/>
    <property type="project" value="UniProtKB-SubCell"/>
</dbReference>
<accession>A0A9X0WKN2</accession>
<dbReference type="PANTHER" id="PTHR42703:SF1">
    <property type="entry name" value="NA(+)_H(+) ANTIPORTER SUBUNIT D1"/>
    <property type="match status" value="1"/>
</dbReference>
<evidence type="ECO:0000256" key="6">
    <source>
        <dbReference type="ARBA" id="ARBA00023136"/>
    </source>
</evidence>
<organism evidence="10 11">
    <name type="scientific">Thiocapsa imhoffii</name>
    <dbReference type="NCBI Taxonomy" id="382777"/>
    <lineage>
        <taxon>Bacteria</taxon>
        <taxon>Pseudomonadati</taxon>
        <taxon>Pseudomonadota</taxon>
        <taxon>Gammaproteobacteria</taxon>
        <taxon>Chromatiales</taxon>
        <taxon>Chromatiaceae</taxon>
        <taxon>Thiocapsa</taxon>
    </lineage>
</organism>
<feature type="transmembrane region" description="Helical" evidence="8">
    <location>
        <begin position="114"/>
        <end position="132"/>
    </location>
</feature>
<feature type="transmembrane region" description="Helical" evidence="8">
    <location>
        <begin position="455"/>
        <end position="477"/>
    </location>
</feature>
<evidence type="ECO:0000256" key="1">
    <source>
        <dbReference type="ARBA" id="ARBA00004651"/>
    </source>
</evidence>
<feature type="transmembrane region" description="Helical" evidence="8">
    <location>
        <begin position="39"/>
        <end position="58"/>
    </location>
</feature>
<proteinExistence type="inferred from homology"/>
<comment type="subcellular location">
    <subcellularLocation>
        <location evidence="1">Cell membrane</location>
        <topology evidence="1">Multi-pass membrane protein</topology>
    </subcellularLocation>
    <subcellularLocation>
        <location evidence="7">Membrane</location>
        <topology evidence="7">Multi-pass membrane protein</topology>
    </subcellularLocation>
</comment>
<feature type="transmembrane region" description="Helical" evidence="8">
    <location>
        <begin position="15"/>
        <end position="32"/>
    </location>
</feature>
<feature type="transmembrane region" description="Helical" evidence="8">
    <location>
        <begin position="334"/>
        <end position="352"/>
    </location>
</feature>
<keyword evidence="3" id="KW-1003">Cell membrane</keyword>
<name>A0A9X0WKN2_9GAMM</name>
<keyword evidence="5 8" id="KW-1133">Transmembrane helix</keyword>
<dbReference type="PRINTS" id="PR01434">
    <property type="entry name" value="NADHDHGNASE5"/>
</dbReference>
<dbReference type="InterPro" id="IPR001750">
    <property type="entry name" value="ND/Mrp_TM"/>
</dbReference>
<feature type="domain" description="NADH:quinone oxidoreductase/Mrp antiporter transmembrane" evidence="9">
    <location>
        <begin position="133"/>
        <end position="419"/>
    </location>
</feature>
<sequence length="503" mass="53581">MDQILLQSPLLTPTPIWLIALPLLVAFLSPLWGRARWPLLFGVHLGLFALALWLLAGVQDGPLIETLVIAPPLGIHLHADAVSLLLVALLTFAVALVAAFLWQGARAPHWQSRQAFVLIMLLSAGCNGMLLTGDLFNLYVFIEIAGVSAYLLSALRRDAAALEAGLKYLIIGAVSAVFILFATVLTYITTGTLNLAAIGMAFADIPAAMQILIGLLLLVGLGIKAELFPFNVWVPEIYRGSDPEASALFSGVVVKAFLFVLFNLVFLILADPAVVGRWLMILGGVTMVIAELTALRQRDLRRMLAYSSLGQVGLITLALGFAETTVVAGGLFHLVNHTLAKLLLFMVAALMLSRASSGHLDALTGIARRLPLAAGLFVLGSLSMLGLPPLAGFMSKLWIMAGFAEAGVFWPIALILLGALLEAAYFFRWIALFYRPVPAPRLASDPVGLPTASSAVTWPLLVLAVLLIGFGLAPVLLEPALNLAAEVLLDRSGAIEAVMGVRP</sequence>
<evidence type="ECO:0000259" key="9">
    <source>
        <dbReference type="Pfam" id="PF00361"/>
    </source>
</evidence>